<name>A0A438IRW2_VITVI</name>
<comment type="caution">
    <text evidence="1">The sequence shown here is derived from an EMBL/GenBank/DDBJ whole genome shotgun (WGS) entry which is preliminary data.</text>
</comment>
<dbReference type="Pfam" id="PF14223">
    <property type="entry name" value="Retrotran_gag_2"/>
    <property type="match status" value="1"/>
</dbReference>
<dbReference type="AlphaFoldDB" id="A0A438IRW2"/>
<dbReference type="Proteomes" id="UP000288805">
    <property type="component" value="Unassembled WGS sequence"/>
</dbReference>
<organism evidence="1 2">
    <name type="scientific">Vitis vinifera</name>
    <name type="common">Grape</name>
    <dbReference type="NCBI Taxonomy" id="29760"/>
    <lineage>
        <taxon>Eukaryota</taxon>
        <taxon>Viridiplantae</taxon>
        <taxon>Streptophyta</taxon>
        <taxon>Embryophyta</taxon>
        <taxon>Tracheophyta</taxon>
        <taxon>Spermatophyta</taxon>
        <taxon>Magnoliopsida</taxon>
        <taxon>eudicotyledons</taxon>
        <taxon>Gunneridae</taxon>
        <taxon>Pentapetalae</taxon>
        <taxon>rosids</taxon>
        <taxon>Vitales</taxon>
        <taxon>Vitaceae</taxon>
        <taxon>Viteae</taxon>
        <taxon>Vitis</taxon>
    </lineage>
</organism>
<accession>A0A438IRW2</accession>
<dbReference type="EMBL" id="QGNW01000087">
    <property type="protein sequence ID" value="RVW99459.1"/>
    <property type="molecule type" value="Genomic_DNA"/>
</dbReference>
<evidence type="ECO:0000313" key="2">
    <source>
        <dbReference type="Proteomes" id="UP000288805"/>
    </source>
</evidence>
<reference evidence="1 2" key="1">
    <citation type="journal article" date="2018" name="PLoS Genet.">
        <title>Population sequencing reveals clonal diversity and ancestral inbreeding in the grapevine cultivar Chardonnay.</title>
        <authorList>
            <person name="Roach M.J."/>
            <person name="Johnson D.L."/>
            <person name="Bohlmann J."/>
            <person name="van Vuuren H.J."/>
            <person name="Jones S.J."/>
            <person name="Pretorius I.S."/>
            <person name="Schmidt S.A."/>
            <person name="Borneman A.R."/>
        </authorList>
    </citation>
    <scope>NUCLEOTIDE SEQUENCE [LARGE SCALE GENOMIC DNA]</scope>
    <source>
        <strain evidence="2">cv. Chardonnay</strain>
        <tissue evidence="1">Leaf</tissue>
    </source>
</reference>
<dbReference type="PANTHER" id="PTHR47481:SF10">
    <property type="entry name" value="COPIA-LIKE POLYPROTEIN_RETROTRANSPOSON"/>
    <property type="match status" value="1"/>
</dbReference>
<sequence>MATPENVLSIQAFHQCSSLVSIKLNMSNLLLWHSQALPLVRSLRFVHHFFENRHASKETMGTETKETHDQSIETWSHNDGLLTFWLLGLMTEEVMLLLDGTETAYEVWNSLEENILPMTKEKEVQLTNKLLGLKKGTRSLNEYLREFKGICDALTTVRKPVSDLDKVFQLAQGLRTKYMDFRVAMLSKLPLGSQQSNASNGAQFGAEMKKLEPLEANHTKLKANFASCEITSQKSSENVSSENEWLDFLFLGAKDFLELPTLGKLLDSKETSISYLLRAWEGKSKVNDHLEWKLLGERHEPLQDASEKIQVTGALFFHEEPDLSDPKTPRNAFLHKFDYSYQSEEIPQALAAMALNEEEKDTNFYVDSGATTHITNDLEFSSTGFVIKDQLQQLRARGTKKGGLYALEENVIQVMTVTSTNDHNIVITTEIATNVAFGASGHNSNTTTITGTLSQIESTSSYKPANVYHSTDGEVPDISKQFVVDISSPQDQHTDNKGTHMITRSKLKNDPSLKSQMVTFGATRSDISEPKTYCTTLKIPHWLKAMQEEIKALIQNRTWDLVPKPPIANIVGSKWVFKTKLKEDGTIDRYKA</sequence>
<proteinExistence type="predicted"/>
<protein>
    <submittedName>
        <fullName evidence="1">Putative mitochondrial protein</fullName>
    </submittedName>
</protein>
<evidence type="ECO:0000313" key="1">
    <source>
        <dbReference type="EMBL" id="RVW99459.1"/>
    </source>
</evidence>
<gene>
    <name evidence="1" type="primary">AtMg00820_34</name>
    <name evidence="1" type="ORF">CK203_038481</name>
</gene>
<dbReference type="PANTHER" id="PTHR47481">
    <property type="match status" value="1"/>
</dbReference>